<feature type="transmembrane region" description="Helical" evidence="1">
    <location>
        <begin position="63"/>
        <end position="83"/>
    </location>
</feature>
<protein>
    <recommendedName>
        <fullName evidence="4">Transmembrane protein</fullName>
    </recommendedName>
</protein>
<evidence type="ECO:0000256" key="1">
    <source>
        <dbReference type="SAM" id="Phobius"/>
    </source>
</evidence>
<dbReference type="RefSeq" id="WP_156950420.1">
    <property type="nucleotide sequence ID" value="NZ_ARYL01000010.1"/>
</dbReference>
<keyword evidence="1" id="KW-0812">Transmembrane</keyword>
<organism evidence="2 3">
    <name type="scientific">Hyphomonas oceanitis SCH89</name>
    <dbReference type="NCBI Taxonomy" id="1280953"/>
    <lineage>
        <taxon>Bacteria</taxon>
        <taxon>Pseudomonadati</taxon>
        <taxon>Pseudomonadota</taxon>
        <taxon>Alphaproteobacteria</taxon>
        <taxon>Hyphomonadales</taxon>
        <taxon>Hyphomonadaceae</taxon>
        <taxon>Hyphomonas</taxon>
    </lineage>
</organism>
<dbReference type="Proteomes" id="UP000024942">
    <property type="component" value="Unassembled WGS sequence"/>
</dbReference>
<name>A0A059G8W8_9PROT</name>
<dbReference type="EMBL" id="ARYL01000010">
    <property type="protein sequence ID" value="KDA02883.1"/>
    <property type="molecule type" value="Genomic_DNA"/>
</dbReference>
<gene>
    <name evidence="2" type="ORF">HOC_08057</name>
</gene>
<evidence type="ECO:0000313" key="3">
    <source>
        <dbReference type="Proteomes" id="UP000024942"/>
    </source>
</evidence>
<accession>A0A059G8W8</accession>
<keyword evidence="3" id="KW-1185">Reference proteome</keyword>
<evidence type="ECO:0000313" key="2">
    <source>
        <dbReference type="EMBL" id="KDA02883.1"/>
    </source>
</evidence>
<keyword evidence="1" id="KW-1133">Transmembrane helix</keyword>
<evidence type="ECO:0008006" key="4">
    <source>
        <dbReference type="Google" id="ProtNLM"/>
    </source>
</evidence>
<dbReference type="AlphaFoldDB" id="A0A059G8W8"/>
<reference evidence="2 3" key="1">
    <citation type="journal article" date="2014" name="Antonie Van Leeuwenhoek">
        <title>Hyphomonas beringensis sp. nov. and Hyphomonas chukchiensis sp. nov., isolated from surface seawater of the Bering Sea and Chukchi Sea.</title>
        <authorList>
            <person name="Li C."/>
            <person name="Lai Q."/>
            <person name="Li G."/>
            <person name="Dong C."/>
            <person name="Wang J."/>
            <person name="Liao Y."/>
            <person name="Shao Z."/>
        </authorList>
    </citation>
    <scope>NUCLEOTIDE SEQUENCE [LARGE SCALE GENOMIC DNA]</scope>
    <source>
        <strain evidence="2 3">SCH89</strain>
    </source>
</reference>
<proteinExistence type="predicted"/>
<dbReference type="STRING" id="1280953.HOC_08057"/>
<feature type="transmembrane region" description="Helical" evidence="1">
    <location>
        <begin position="95"/>
        <end position="113"/>
    </location>
</feature>
<comment type="caution">
    <text evidence="2">The sequence shown here is derived from an EMBL/GenBank/DDBJ whole genome shotgun (WGS) entry which is preliminary data.</text>
</comment>
<sequence>MSILTYMDFPNLPPAQKKKMEEIEDRLREPGGRLPSVARLRERLQLLKDCTPAIERRQRVDFLIARATVLIAIPVLLIVYGKPFGFTMNESTKNLLLISTMVPVLTFGTWNFLKYRKLPLSTEYAQLEIQLIESILNRRDHAA</sequence>
<keyword evidence="1" id="KW-0472">Membrane</keyword>